<reference evidence="3" key="1">
    <citation type="submission" date="2020-01" db="EMBL/GenBank/DDBJ databases">
        <authorList>
            <person name="Mishra B."/>
        </authorList>
    </citation>
    <scope>NUCLEOTIDE SEQUENCE [LARGE SCALE GENOMIC DNA]</scope>
</reference>
<dbReference type="SMART" id="SM00256">
    <property type="entry name" value="FBOX"/>
    <property type="match status" value="1"/>
</dbReference>
<dbReference type="InterPro" id="IPR036047">
    <property type="entry name" value="F-box-like_dom_sf"/>
</dbReference>
<accession>A0A6D2I4N5</accession>
<dbReference type="SUPFAM" id="SSF81383">
    <property type="entry name" value="F-box domain"/>
    <property type="match status" value="1"/>
</dbReference>
<feature type="domain" description="F-box" evidence="2">
    <location>
        <begin position="17"/>
        <end position="63"/>
    </location>
</feature>
<dbReference type="Pfam" id="PF25210">
    <property type="entry name" value="Kelch_FKB95"/>
    <property type="match status" value="1"/>
</dbReference>
<proteinExistence type="predicted"/>
<gene>
    <name evidence="3" type="ORF">MERR_LOCUS9013</name>
</gene>
<comment type="caution">
    <text evidence="3">The sequence shown here is derived from an EMBL/GenBank/DDBJ whole genome shotgun (WGS) entry which is preliminary data.</text>
</comment>
<evidence type="ECO:0000313" key="3">
    <source>
        <dbReference type="EMBL" id="CAA7021778.1"/>
    </source>
</evidence>
<dbReference type="SUPFAM" id="SSF117281">
    <property type="entry name" value="Kelch motif"/>
    <property type="match status" value="1"/>
</dbReference>
<feature type="region of interest" description="Disordered" evidence="1">
    <location>
        <begin position="1"/>
        <end position="21"/>
    </location>
</feature>
<dbReference type="Pfam" id="PF00646">
    <property type="entry name" value="F-box"/>
    <property type="match status" value="1"/>
</dbReference>
<sequence length="344" mass="38663">MASSPENKSKAMTNQPSRPMPSLPDDLLLSCFARVSRSHYPTLSLVSKKFQSLIASPQLYKIRSSLGRTESSLYVCFTSDHNPNPNPNPLWFTLCLKPNQNLTNRNVLVPTSIPHSAPPHWSGLISGPSNDIYNIGGPIDNAPSSGEARSLWVDPTISVLDRKVYVTRRSSEDKDTQTWEEPDGPPTFLSLVVREKFYIFNGLSSNDLGYKPKGCQWERFWGWKPSWGWFSCCVIDKVLYRYRSESFKWYDAKAGGWRKLKGLSGLPKFVSYGFQLAGYGGKLAVLWAELVWNGGDKEKLVWCAVIALERCESGGAVWGKVEWCDVVCTVPKTYQLEYALDAIV</sequence>
<organism evidence="3 4">
    <name type="scientific">Microthlaspi erraticum</name>
    <dbReference type="NCBI Taxonomy" id="1685480"/>
    <lineage>
        <taxon>Eukaryota</taxon>
        <taxon>Viridiplantae</taxon>
        <taxon>Streptophyta</taxon>
        <taxon>Embryophyta</taxon>
        <taxon>Tracheophyta</taxon>
        <taxon>Spermatophyta</taxon>
        <taxon>Magnoliopsida</taxon>
        <taxon>eudicotyledons</taxon>
        <taxon>Gunneridae</taxon>
        <taxon>Pentapetalae</taxon>
        <taxon>rosids</taxon>
        <taxon>malvids</taxon>
        <taxon>Brassicales</taxon>
        <taxon>Brassicaceae</taxon>
        <taxon>Coluteocarpeae</taxon>
        <taxon>Microthlaspi</taxon>
    </lineage>
</organism>
<dbReference type="AlphaFoldDB" id="A0A6D2I4N5"/>
<dbReference type="InterPro" id="IPR050354">
    <property type="entry name" value="F-box/kelch-repeat_ARATH"/>
</dbReference>
<dbReference type="InterPro" id="IPR015915">
    <property type="entry name" value="Kelch-typ_b-propeller"/>
</dbReference>
<dbReference type="InterPro" id="IPR001810">
    <property type="entry name" value="F-box_dom"/>
</dbReference>
<feature type="compositionally biased region" description="Polar residues" evidence="1">
    <location>
        <begin position="1"/>
        <end position="17"/>
    </location>
</feature>
<dbReference type="InterPro" id="IPR057499">
    <property type="entry name" value="Kelch_FKB95"/>
</dbReference>
<dbReference type="EMBL" id="CACVBM020000654">
    <property type="protein sequence ID" value="CAA7021778.1"/>
    <property type="molecule type" value="Genomic_DNA"/>
</dbReference>
<keyword evidence="4" id="KW-1185">Reference proteome</keyword>
<dbReference type="PANTHER" id="PTHR24414:SF103">
    <property type="entry name" value="F-BOX DOMAIN-CONTAINING PROTEIN"/>
    <property type="match status" value="1"/>
</dbReference>
<evidence type="ECO:0000259" key="2">
    <source>
        <dbReference type="PROSITE" id="PS50181"/>
    </source>
</evidence>
<evidence type="ECO:0000313" key="4">
    <source>
        <dbReference type="Proteomes" id="UP000467841"/>
    </source>
</evidence>
<name>A0A6D2I4N5_9BRAS</name>
<dbReference type="PROSITE" id="PS50181">
    <property type="entry name" value="FBOX"/>
    <property type="match status" value="1"/>
</dbReference>
<dbReference type="Proteomes" id="UP000467841">
    <property type="component" value="Unassembled WGS sequence"/>
</dbReference>
<evidence type="ECO:0000256" key="1">
    <source>
        <dbReference type="SAM" id="MobiDB-lite"/>
    </source>
</evidence>
<dbReference type="PANTHER" id="PTHR24414">
    <property type="entry name" value="F-BOX/KELCH-REPEAT PROTEIN SKIP4"/>
    <property type="match status" value="1"/>
</dbReference>
<dbReference type="OrthoDB" id="1029024at2759"/>
<protein>
    <recommendedName>
        <fullName evidence="2">F-box domain-containing protein</fullName>
    </recommendedName>
</protein>
<dbReference type="CDD" id="cd22152">
    <property type="entry name" value="F-box_AtAFR-like"/>
    <property type="match status" value="1"/>
</dbReference>